<dbReference type="OrthoDB" id="2448025at2759"/>
<protein>
    <submittedName>
        <fullName evidence="3">11310_t:CDS:1</fullName>
    </submittedName>
</protein>
<evidence type="ECO:0000313" key="3">
    <source>
        <dbReference type="EMBL" id="CAG8470482.1"/>
    </source>
</evidence>
<dbReference type="AlphaFoldDB" id="A0A9N8W397"/>
<feature type="region of interest" description="Disordered" evidence="2">
    <location>
        <begin position="45"/>
        <end position="68"/>
    </location>
</feature>
<comment type="caution">
    <text evidence="3">The sequence shown here is derived from an EMBL/GenBank/DDBJ whole genome shotgun (WGS) entry which is preliminary data.</text>
</comment>
<keyword evidence="1" id="KW-0175">Coiled coil</keyword>
<evidence type="ECO:0000256" key="1">
    <source>
        <dbReference type="SAM" id="Coils"/>
    </source>
</evidence>
<dbReference type="EMBL" id="CAJVPJ010000065">
    <property type="protein sequence ID" value="CAG8470482.1"/>
    <property type="molecule type" value="Genomic_DNA"/>
</dbReference>
<accession>A0A9N8W397</accession>
<feature type="region of interest" description="Disordered" evidence="2">
    <location>
        <begin position="107"/>
        <end position="136"/>
    </location>
</feature>
<evidence type="ECO:0000313" key="4">
    <source>
        <dbReference type="Proteomes" id="UP000789572"/>
    </source>
</evidence>
<sequence length="152" mass="17110">MPSELDLLRQENAKLMARVAKLEQTAEENDELKARIAKLEQKRLQNVISSDSRPSNSSSISPEDKEVDDFVDLKVKERSPSLQTEVSELEQDDKIDKNQIVEQGLIQELHLPTKENDSSIKTSNSGDKSGNMSSEESMIVSFEKFPTFVSLI</sequence>
<feature type="coiled-coil region" evidence="1">
    <location>
        <begin position="5"/>
        <end position="42"/>
    </location>
</feature>
<evidence type="ECO:0000256" key="2">
    <source>
        <dbReference type="SAM" id="MobiDB-lite"/>
    </source>
</evidence>
<name>A0A9N8W397_9GLOM</name>
<proteinExistence type="predicted"/>
<gene>
    <name evidence="3" type="ORF">POCULU_LOCUS1017</name>
</gene>
<feature type="compositionally biased region" description="Polar residues" evidence="2">
    <location>
        <begin position="119"/>
        <end position="136"/>
    </location>
</feature>
<reference evidence="3" key="1">
    <citation type="submission" date="2021-06" db="EMBL/GenBank/DDBJ databases">
        <authorList>
            <person name="Kallberg Y."/>
            <person name="Tangrot J."/>
            <person name="Rosling A."/>
        </authorList>
    </citation>
    <scope>NUCLEOTIDE SEQUENCE</scope>
    <source>
        <strain evidence="3">IA702</strain>
    </source>
</reference>
<feature type="compositionally biased region" description="Low complexity" evidence="2">
    <location>
        <begin position="49"/>
        <end position="61"/>
    </location>
</feature>
<dbReference type="Proteomes" id="UP000789572">
    <property type="component" value="Unassembled WGS sequence"/>
</dbReference>
<keyword evidence="4" id="KW-1185">Reference proteome</keyword>
<organism evidence="3 4">
    <name type="scientific">Paraglomus occultum</name>
    <dbReference type="NCBI Taxonomy" id="144539"/>
    <lineage>
        <taxon>Eukaryota</taxon>
        <taxon>Fungi</taxon>
        <taxon>Fungi incertae sedis</taxon>
        <taxon>Mucoromycota</taxon>
        <taxon>Glomeromycotina</taxon>
        <taxon>Glomeromycetes</taxon>
        <taxon>Paraglomerales</taxon>
        <taxon>Paraglomeraceae</taxon>
        <taxon>Paraglomus</taxon>
    </lineage>
</organism>